<keyword evidence="5" id="KW-0295">Fungicide</keyword>
<evidence type="ECO:0000313" key="10">
    <source>
        <dbReference type="Proteomes" id="UP000006038"/>
    </source>
</evidence>
<dbReference type="Gramene" id="OB02G41270.1">
    <property type="protein sequence ID" value="OB02G41270.1"/>
    <property type="gene ID" value="OB02G41270"/>
</dbReference>
<name>J3LHL0_ORYBR</name>
<dbReference type="Proteomes" id="UP000006038">
    <property type="component" value="Unassembled WGS sequence"/>
</dbReference>
<feature type="chain" id="PRO_5003773528" description="Knottin scorpion toxin-like domain-containing protein" evidence="8">
    <location>
        <begin position="20"/>
        <end position="94"/>
    </location>
</feature>
<accession>J3LHL0</accession>
<evidence type="ECO:0000256" key="5">
    <source>
        <dbReference type="ARBA" id="ARBA00022577"/>
    </source>
</evidence>
<comment type="similarity">
    <text evidence="2">Belongs to the DEFL family.</text>
</comment>
<feature type="signal peptide" evidence="8">
    <location>
        <begin position="1"/>
        <end position="19"/>
    </location>
</feature>
<keyword evidence="3" id="KW-0964">Secreted</keyword>
<dbReference type="PANTHER" id="PTHR34783:SF1">
    <property type="entry name" value="DEFENSIN-LIKE PROTEIN 144-RELATED"/>
    <property type="match status" value="1"/>
</dbReference>
<evidence type="ECO:0000313" key="9">
    <source>
        <dbReference type="EnsemblPlants" id="OB02G41270.1"/>
    </source>
</evidence>
<evidence type="ECO:0000256" key="7">
    <source>
        <dbReference type="ARBA" id="ARBA00022821"/>
    </source>
</evidence>
<organism evidence="9">
    <name type="scientific">Oryza brachyantha</name>
    <name type="common">malo sina</name>
    <dbReference type="NCBI Taxonomy" id="4533"/>
    <lineage>
        <taxon>Eukaryota</taxon>
        <taxon>Viridiplantae</taxon>
        <taxon>Streptophyta</taxon>
        <taxon>Embryophyta</taxon>
        <taxon>Tracheophyta</taxon>
        <taxon>Spermatophyta</taxon>
        <taxon>Magnoliopsida</taxon>
        <taxon>Liliopsida</taxon>
        <taxon>Poales</taxon>
        <taxon>Poaceae</taxon>
        <taxon>BOP clade</taxon>
        <taxon>Oryzoideae</taxon>
        <taxon>Oryzeae</taxon>
        <taxon>Oryzinae</taxon>
        <taxon>Oryza</taxon>
    </lineage>
</organism>
<keyword evidence="7" id="KW-0611">Plant defense</keyword>
<keyword evidence="4" id="KW-0929">Antimicrobial</keyword>
<keyword evidence="6 8" id="KW-0732">Signal</keyword>
<evidence type="ECO:0000256" key="3">
    <source>
        <dbReference type="ARBA" id="ARBA00022525"/>
    </source>
</evidence>
<evidence type="ECO:0000256" key="4">
    <source>
        <dbReference type="ARBA" id="ARBA00022529"/>
    </source>
</evidence>
<proteinExistence type="inferred from homology"/>
<sequence>MRTAHFLLLAIVLMSLSSAMMARSAGTTTMERVSALTPNCNSVILYPGKPCDPVACRANCSKMYKGTGTCFARDGCDCVYCSSPSTTASTGSNN</sequence>
<dbReference type="OMA" id="VCKTNCA"/>
<evidence type="ECO:0008006" key="11">
    <source>
        <dbReference type="Google" id="ProtNLM"/>
    </source>
</evidence>
<dbReference type="AlphaFoldDB" id="J3LHL0"/>
<dbReference type="GO" id="GO:0031640">
    <property type="term" value="P:killing of cells of another organism"/>
    <property type="evidence" value="ECO:0007669"/>
    <property type="project" value="UniProtKB-KW"/>
</dbReference>
<dbReference type="PANTHER" id="PTHR34783">
    <property type="entry name" value="DEFENSIN-LIKE PROTEIN 144-RELATED"/>
    <property type="match status" value="1"/>
</dbReference>
<dbReference type="EnsemblPlants" id="OB02G41270.1">
    <property type="protein sequence ID" value="OB02G41270.1"/>
    <property type="gene ID" value="OB02G41270"/>
</dbReference>
<evidence type="ECO:0000256" key="8">
    <source>
        <dbReference type="SAM" id="SignalP"/>
    </source>
</evidence>
<evidence type="ECO:0000256" key="6">
    <source>
        <dbReference type="ARBA" id="ARBA00022729"/>
    </source>
</evidence>
<evidence type="ECO:0000256" key="1">
    <source>
        <dbReference type="ARBA" id="ARBA00004613"/>
    </source>
</evidence>
<protein>
    <recommendedName>
        <fullName evidence="11">Knottin scorpion toxin-like domain-containing protein</fullName>
    </recommendedName>
</protein>
<dbReference type="HOGENOM" id="CLU_184156_3_0_1"/>
<dbReference type="GO" id="GO:0050832">
    <property type="term" value="P:defense response to fungus"/>
    <property type="evidence" value="ECO:0007669"/>
    <property type="project" value="UniProtKB-KW"/>
</dbReference>
<keyword evidence="10" id="KW-1185">Reference proteome</keyword>
<evidence type="ECO:0000256" key="2">
    <source>
        <dbReference type="ARBA" id="ARBA00006722"/>
    </source>
</evidence>
<dbReference type="Pfam" id="PF07333">
    <property type="entry name" value="SLR1-BP"/>
    <property type="match status" value="1"/>
</dbReference>
<reference evidence="9" key="1">
    <citation type="submission" date="2013-04" db="UniProtKB">
        <authorList>
            <consortium name="EnsemblPlants"/>
        </authorList>
    </citation>
    <scope>IDENTIFICATION</scope>
</reference>
<dbReference type="GO" id="GO:0005576">
    <property type="term" value="C:extracellular region"/>
    <property type="evidence" value="ECO:0007669"/>
    <property type="project" value="UniProtKB-SubCell"/>
</dbReference>
<dbReference type="InterPro" id="IPR010851">
    <property type="entry name" value="DEFL"/>
</dbReference>
<comment type="subcellular location">
    <subcellularLocation>
        <location evidence="1">Secreted</location>
    </subcellularLocation>
</comment>
<dbReference type="eggNOG" id="ENOG502R4KD">
    <property type="taxonomic scope" value="Eukaryota"/>
</dbReference>